<evidence type="ECO:0000256" key="1">
    <source>
        <dbReference type="ARBA" id="ARBA00022741"/>
    </source>
</evidence>
<dbReference type="PANTHER" id="PTHR34698:SF2">
    <property type="entry name" value="5-OXOPROLINASE SUBUNIT B"/>
    <property type="match status" value="1"/>
</dbReference>
<dbReference type="InterPro" id="IPR003833">
    <property type="entry name" value="CT_C_D"/>
</dbReference>
<name>A0A1V2EV48_9SPHN</name>
<evidence type="ECO:0000313" key="5">
    <source>
        <dbReference type="EMBL" id="ONF96357.1"/>
    </source>
</evidence>
<keyword evidence="5" id="KW-0808">Transferase</keyword>
<dbReference type="GO" id="GO:0016301">
    <property type="term" value="F:kinase activity"/>
    <property type="evidence" value="ECO:0007669"/>
    <property type="project" value="UniProtKB-KW"/>
</dbReference>
<dbReference type="GO" id="GO:0005524">
    <property type="term" value="F:ATP binding"/>
    <property type="evidence" value="ECO:0007669"/>
    <property type="project" value="UniProtKB-KW"/>
</dbReference>
<keyword evidence="1" id="KW-0547">Nucleotide-binding</keyword>
<proteinExistence type="predicted"/>
<dbReference type="OrthoDB" id="9778567at2"/>
<comment type="caution">
    <text evidence="5">The sequence shown here is derived from an EMBL/GenBank/DDBJ whole genome shotgun (WGS) entry which is preliminary data.</text>
</comment>
<sequence>MTAPVFRAVGAGALLADFGDVIDEALFARVVALDRAVAAAPPVGLVETVPAYTSLLFVFDPLVTDHVAVEAHAARLIAPGGDFTGAHTHEVPVCYEGDAAPDLAAVAEWLGMSGEAVIAAHLAGEYRVFMYGFAPGYAYLGGVPEALHLPRKAVAVRGYPVGSVMVAGPQCLITTLPMPTGWWVIGRTPLRVLDAGAGRPFLFEPGDQVRFTRVRAEALV</sequence>
<dbReference type="EMBL" id="MPSB01000005">
    <property type="protein sequence ID" value="ONF96357.1"/>
    <property type="molecule type" value="Genomic_DNA"/>
</dbReference>
<evidence type="ECO:0000256" key="2">
    <source>
        <dbReference type="ARBA" id="ARBA00022801"/>
    </source>
</evidence>
<dbReference type="Pfam" id="PF02682">
    <property type="entry name" value="CT_C_D"/>
    <property type="match status" value="1"/>
</dbReference>
<dbReference type="Proteomes" id="UP000188729">
    <property type="component" value="Unassembled WGS sequence"/>
</dbReference>
<keyword evidence="2" id="KW-0378">Hydrolase</keyword>
<evidence type="ECO:0000256" key="3">
    <source>
        <dbReference type="ARBA" id="ARBA00022840"/>
    </source>
</evidence>
<dbReference type="SUPFAM" id="SSF50891">
    <property type="entry name" value="Cyclophilin-like"/>
    <property type="match status" value="1"/>
</dbReference>
<dbReference type="InterPro" id="IPR010016">
    <property type="entry name" value="PxpB"/>
</dbReference>
<dbReference type="GO" id="GO:0016787">
    <property type="term" value="F:hydrolase activity"/>
    <property type="evidence" value="ECO:0007669"/>
    <property type="project" value="UniProtKB-KW"/>
</dbReference>
<organism evidence="5 6">
    <name type="scientific">Sphingomonas jeddahensis</name>
    <dbReference type="NCBI Taxonomy" id="1915074"/>
    <lineage>
        <taxon>Bacteria</taxon>
        <taxon>Pseudomonadati</taxon>
        <taxon>Pseudomonadota</taxon>
        <taxon>Alphaproteobacteria</taxon>
        <taxon>Sphingomonadales</taxon>
        <taxon>Sphingomonadaceae</taxon>
        <taxon>Sphingomonas</taxon>
    </lineage>
</organism>
<evidence type="ECO:0000313" key="6">
    <source>
        <dbReference type="Proteomes" id="UP000188729"/>
    </source>
</evidence>
<feature type="domain" description="Carboxyltransferase" evidence="4">
    <location>
        <begin position="4"/>
        <end position="203"/>
    </location>
</feature>
<dbReference type="STRING" id="1915074.SPHI_15890"/>
<dbReference type="AlphaFoldDB" id="A0A1V2EV48"/>
<keyword evidence="5" id="KW-0418">Kinase</keyword>
<dbReference type="RefSeq" id="WP_076744335.1">
    <property type="nucleotide sequence ID" value="NZ_MPSB01000005.1"/>
</dbReference>
<dbReference type="Gene3D" id="2.40.100.10">
    <property type="entry name" value="Cyclophilin-like"/>
    <property type="match status" value="1"/>
</dbReference>
<evidence type="ECO:0000259" key="4">
    <source>
        <dbReference type="SMART" id="SM00796"/>
    </source>
</evidence>
<keyword evidence="3" id="KW-0067">ATP-binding</keyword>
<reference evidence="5 6" key="1">
    <citation type="submission" date="2016-11" db="EMBL/GenBank/DDBJ databases">
        <title>Genome sequence of Sphingomonas jeddahensis G39.</title>
        <authorList>
            <person name="Poehlein A."/>
            <person name="Wuebbeler J.H."/>
            <person name="Steinbuechel A."/>
            <person name="Daniel R."/>
        </authorList>
    </citation>
    <scope>NUCLEOTIDE SEQUENCE [LARGE SCALE GENOMIC DNA]</scope>
    <source>
        <strain evidence="5 6">G39</strain>
    </source>
</reference>
<protein>
    <submittedName>
        <fullName evidence="5">Kinase A inhibitor</fullName>
    </submittedName>
</protein>
<dbReference type="PANTHER" id="PTHR34698">
    <property type="entry name" value="5-OXOPROLINASE SUBUNIT B"/>
    <property type="match status" value="1"/>
</dbReference>
<dbReference type="SUPFAM" id="SSF160467">
    <property type="entry name" value="PH0987 N-terminal domain-like"/>
    <property type="match status" value="1"/>
</dbReference>
<gene>
    <name evidence="5" type="primary">kipI</name>
    <name evidence="5" type="ORF">SPHI_15890</name>
</gene>
<keyword evidence="6" id="KW-1185">Reference proteome</keyword>
<dbReference type="Gene3D" id="3.30.1360.40">
    <property type="match status" value="1"/>
</dbReference>
<dbReference type="SMART" id="SM00796">
    <property type="entry name" value="AHS1"/>
    <property type="match status" value="1"/>
</dbReference>
<dbReference type="InterPro" id="IPR029000">
    <property type="entry name" value="Cyclophilin-like_dom_sf"/>
</dbReference>
<accession>A0A1V2EV48</accession>